<dbReference type="SUPFAM" id="SSF55811">
    <property type="entry name" value="Nudix"/>
    <property type="match status" value="1"/>
</dbReference>
<comment type="caution">
    <text evidence="1">The sequence shown here is derived from an EMBL/GenBank/DDBJ whole genome shotgun (WGS) entry which is preliminary data.</text>
</comment>
<dbReference type="InterPro" id="IPR015797">
    <property type="entry name" value="NUDIX_hydrolase-like_dom_sf"/>
</dbReference>
<proteinExistence type="predicted"/>
<sequence length="253" mass="28096">MEAASLSPRLASLVADNAELQDALLLNKCLTTQELATAGSDAEDAARRLGLSLPGQEAFVSIFAFVREKANIRTDERMKQMLDVVNESGELIMRRPRCEVLSKGFRYRAVNVWALCPKTGRVLIGQRAVAKDMDPDKWTCVCCRVPSGELSMNVAAEQLSQEITRGLFSGHVDKTMTDVYVATLDEEVPLQLVHLDVRVMRAAKYVEVADLEKALVEKDSSFVTPPSEEYSRKLIQFMRRMCREVGAVAKPSA</sequence>
<gene>
    <name evidence="1" type="ORF">PCOR1329_LOCUS2290</name>
</gene>
<reference evidence="1" key="1">
    <citation type="submission" date="2023-10" db="EMBL/GenBank/DDBJ databases">
        <authorList>
            <person name="Chen Y."/>
            <person name="Shah S."/>
            <person name="Dougan E. K."/>
            <person name="Thang M."/>
            <person name="Chan C."/>
        </authorList>
    </citation>
    <scope>NUCLEOTIDE SEQUENCE [LARGE SCALE GENOMIC DNA]</scope>
</reference>
<keyword evidence="2" id="KW-1185">Reference proteome</keyword>
<dbReference type="Proteomes" id="UP001189429">
    <property type="component" value="Unassembled WGS sequence"/>
</dbReference>
<protein>
    <recommendedName>
        <fullName evidence="3">Nudix hydrolase domain-containing protein</fullName>
    </recommendedName>
</protein>
<evidence type="ECO:0000313" key="1">
    <source>
        <dbReference type="EMBL" id="CAK0791383.1"/>
    </source>
</evidence>
<name>A0ABN9PG38_9DINO</name>
<dbReference type="EMBL" id="CAUYUJ010000570">
    <property type="protein sequence ID" value="CAK0791383.1"/>
    <property type="molecule type" value="Genomic_DNA"/>
</dbReference>
<dbReference type="Gene3D" id="3.90.79.10">
    <property type="entry name" value="Nucleoside Triphosphate Pyrophosphohydrolase"/>
    <property type="match status" value="1"/>
</dbReference>
<organism evidence="1 2">
    <name type="scientific">Prorocentrum cordatum</name>
    <dbReference type="NCBI Taxonomy" id="2364126"/>
    <lineage>
        <taxon>Eukaryota</taxon>
        <taxon>Sar</taxon>
        <taxon>Alveolata</taxon>
        <taxon>Dinophyceae</taxon>
        <taxon>Prorocentrales</taxon>
        <taxon>Prorocentraceae</taxon>
        <taxon>Prorocentrum</taxon>
    </lineage>
</organism>
<accession>A0ABN9PG38</accession>
<evidence type="ECO:0000313" key="2">
    <source>
        <dbReference type="Proteomes" id="UP001189429"/>
    </source>
</evidence>
<evidence type="ECO:0008006" key="3">
    <source>
        <dbReference type="Google" id="ProtNLM"/>
    </source>
</evidence>